<dbReference type="EMBL" id="ADBJ01000031">
    <property type="protein sequence ID" value="EFA80327.1"/>
    <property type="molecule type" value="Genomic_DNA"/>
</dbReference>
<evidence type="ECO:0000313" key="1">
    <source>
        <dbReference type="EMBL" id="EFA80327.1"/>
    </source>
</evidence>
<comment type="caution">
    <text evidence="1">The sequence shown here is derived from an EMBL/GenBank/DDBJ whole genome shotgun (WGS) entry which is preliminary data.</text>
</comment>
<sequence>MTKSSKKLMPKMRNQVLRNCRGPASKTSTADISSTITGYNPQLTILPETNNINNQFHQTFNPFSQPNKIFAVSNGKVTGVAIIAHTSCIKINPFCLIKVVDSFYSMSIIIRAKASRDLLLLQSEEHSVRDSIRKMNQQLHGVGIKFTIEEVADIILSSNPHKSPGPDGLGLWFYREHIDTIAPLLTKLFNKVLTGEQHIPQDFKVGVIFKKGDVYDQTNRRPITLLNCDYKILSKSINERLKLIYHGLQLRLRKSLSRYLFTILNNNFMN</sequence>
<proteinExistence type="predicted"/>
<organism evidence="1 2">
    <name type="scientific">Heterostelium pallidum (strain ATCC 26659 / Pp 5 / PN500)</name>
    <name type="common">Cellular slime mold</name>
    <name type="synonym">Polysphondylium pallidum</name>
    <dbReference type="NCBI Taxonomy" id="670386"/>
    <lineage>
        <taxon>Eukaryota</taxon>
        <taxon>Amoebozoa</taxon>
        <taxon>Evosea</taxon>
        <taxon>Eumycetozoa</taxon>
        <taxon>Dictyostelia</taxon>
        <taxon>Acytosteliales</taxon>
        <taxon>Acytosteliaceae</taxon>
        <taxon>Heterostelium</taxon>
    </lineage>
</organism>
<accession>D3BEJ6</accession>
<dbReference type="InParanoid" id="D3BEJ6"/>
<reference evidence="1 2" key="1">
    <citation type="journal article" date="2011" name="Genome Res.">
        <title>Phylogeny-wide analysis of social amoeba genomes highlights ancient origins for complex intercellular communication.</title>
        <authorList>
            <person name="Heidel A.J."/>
            <person name="Lawal H.M."/>
            <person name="Felder M."/>
            <person name="Schilde C."/>
            <person name="Helps N.R."/>
            <person name="Tunggal B."/>
            <person name="Rivero F."/>
            <person name="John U."/>
            <person name="Schleicher M."/>
            <person name="Eichinger L."/>
            <person name="Platzer M."/>
            <person name="Noegel A.A."/>
            <person name="Schaap P."/>
            <person name="Gloeckner G."/>
        </authorList>
    </citation>
    <scope>NUCLEOTIDE SEQUENCE [LARGE SCALE GENOMIC DNA]</scope>
    <source>
        <strain evidence="2">ATCC 26659 / Pp 5 / PN500</strain>
    </source>
</reference>
<evidence type="ECO:0000313" key="2">
    <source>
        <dbReference type="Proteomes" id="UP000001396"/>
    </source>
</evidence>
<keyword evidence="2" id="KW-1185">Reference proteome</keyword>
<dbReference type="Proteomes" id="UP000001396">
    <property type="component" value="Unassembled WGS sequence"/>
</dbReference>
<protein>
    <submittedName>
        <fullName evidence="1">Uncharacterized protein</fullName>
    </submittedName>
</protein>
<dbReference type="PANTHER" id="PTHR31635:SF196">
    <property type="entry name" value="REVERSE TRANSCRIPTASE DOMAIN-CONTAINING PROTEIN-RELATED"/>
    <property type="match status" value="1"/>
</dbReference>
<dbReference type="GeneID" id="31362639"/>
<dbReference type="AlphaFoldDB" id="D3BEJ6"/>
<gene>
    <name evidence="1" type="ORF">PPL_07158</name>
</gene>
<dbReference type="PANTHER" id="PTHR31635">
    <property type="entry name" value="REVERSE TRANSCRIPTASE DOMAIN-CONTAINING PROTEIN-RELATED"/>
    <property type="match status" value="1"/>
</dbReference>
<dbReference type="RefSeq" id="XP_020432447.1">
    <property type="nucleotide sequence ID" value="XM_020577999.1"/>
</dbReference>
<name>D3BEJ6_HETP5</name>